<evidence type="ECO:0000256" key="1">
    <source>
        <dbReference type="SAM" id="MobiDB-lite"/>
    </source>
</evidence>
<organism evidence="2 3">
    <name type="scientific">Hyphomonas oceanitis SCH89</name>
    <dbReference type="NCBI Taxonomy" id="1280953"/>
    <lineage>
        <taxon>Bacteria</taxon>
        <taxon>Pseudomonadati</taxon>
        <taxon>Pseudomonadota</taxon>
        <taxon>Alphaproteobacteria</taxon>
        <taxon>Hyphomonadales</taxon>
        <taxon>Hyphomonadaceae</taxon>
        <taxon>Hyphomonas</taxon>
    </lineage>
</organism>
<dbReference type="eggNOG" id="COG0323">
    <property type="taxonomic scope" value="Bacteria"/>
</dbReference>
<name>A0A059G1M3_9PROT</name>
<reference evidence="2 3" key="1">
    <citation type="journal article" date="2014" name="Antonie Van Leeuwenhoek">
        <title>Hyphomonas beringensis sp. nov. and Hyphomonas chukchiensis sp. nov., isolated from surface seawater of the Bering Sea and Chukchi Sea.</title>
        <authorList>
            <person name="Li C."/>
            <person name="Lai Q."/>
            <person name="Li G."/>
            <person name="Dong C."/>
            <person name="Wang J."/>
            <person name="Liao Y."/>
            <person name="Shao Z."/>
        </authorList>
    </citation>
    <scope>NUCLEOTIDE SEQUENCE [LARGE SCALE GENOMIC DNA]</scope>
    <source>
        <strain evidence="2 3">SCH89</strain>
    </source>
</reference>
<protein>
    <recommendedName>
        <fullName evidence="4">ATP-binding protein</fullName>
    </recommendedName>
</protein>
<evidence type="ECO:0008006" key="4">
    <source>
        <dbReference type="Google" id="ProtNLM"/>
    </source>
</evidence>
<dbReference type="EMBL" id="ARYL01000055">
    <property type="protein sequence ID" value="KDA00716.1"/>
    <property type="molecule type" value="Genomic_DNA"/>
</dbReference>
<dbReference type="AlphaFoldDB" id="A0A059G1M3"/>
<evidence type="ECO:0000313" key="3">
    <source>
        <dbReference type="Proteomes" id="UP000024942"/>
    </source>
</evidence>
<dbReference type="InterPro" id="IPR036890">
    <property type="entry name" value="HATPase_C_sf"/>
</dbReference>
<feature type="compositionally biased region" description="Basic and acidic residues" evidence="1">
    <location>
        <begin position="453"/>
        <end position="464"/>
    </location>
</feature>
<dbReference type="STRING" id="1280953.HOC_19181"/>
<feature type="region of interest" description="Disordered" evidence="1">
    <location>
        <begin position="423"/>
        <end position="474"/>
    </location>
</feature>
<dbReference type="RefSeq" id="WP_051625119.1">
    <property type="nucleotide sequence ID" value="NZ_ARYL01000055.1"/>
</dbReference>
<sequence>MPDTKPATQADLFDGRVIPSNLAVTAMRDSGYKNTAYAIAELIDNAQQAGADKIEVLCLQKKETIRERAVSRLTRIAVLDNGAGMDTNTLRKALQFGNGSRLQDRTGIGRFGMGLPNASISQASRVEVWTWQNGPDNAIYTFLSVPEMESGTMDMVPVPVHKPLPKEWRTLSQSIGNSGTIVVWSDLDFNRLTWKKGKSTLENTGRLAGRIYRKFLAAKTITIRLFCADEDEGILLNKNADLDDPMYLTPSSIAPKPFDSEPMFEFLWEDTEEIEYGGSSYEVSVRYSVAGSRTIELAEGKNRGDMPYGRHAAGNVGVSVLRAGRELMLDTGWCIGYDTRERWWGCEVEFPPHLDEVFGVTNNKQHAVHFAELASIDWQQLAEEGEAFQDVVDRLKEEGDPRGWLLTLSNSLRRNLSQIRDQIKEQGAKTRSSRKSRHGGVTDTATEIANSGWKDREEEVRTEDTNDVPNDSDLTELENDLQTENNYSAEDAAELVKLIKDRNLKVIFVEARFQDPYSLFDVQRKAGGITEVIFNQRHPAFDSIFGTINTVDEDMDNLSSTDLLERLTKAINASKIIFAAWARYEREANVERAKALEKVRFDWGKLSAHFLEPDSDEL</sequence>
<dbReference type="PATRIC" id="fig|1280953.3.peg.3836"/>
<dbReference type="OrthoDB" id="9813438at2"/>
<dbReference type="Pfam" id="PF13589">
    <property type="entry name" value="HATPase_c_3"/>
    <property type="match status" value="1"/>
</dbReference>
<dbReference type="SUPFAM" id="SSF55874">
    <property type="entry name" value="ATPase domain of HSP90 chaperone/DNA topoisomerase II/histidine kinase"/>
    <property type="match status" value="1"/>
</dbReference>
<keyword evidence="3" id="KW-1185">Reference proteome</keyword>
<comment type="caution">
    <text evidence="2">The sequence shown here is derived from an EMBL/GenBank/DDBJ whole genome shotgun (WGS) entry which is preliminary data.</text>
</comment>
<gene>
    <name evidence="2" type="ORF">HOC_19181</name>
</gene>
<accession>A0A059G1M3</accession>
<proteinExistence type="predicted"/>
<dbReference type="Proteomes" id="UP000024942">
    <property type="component" value="Unassembled WGS sequence"/>
</dbReference>
<dbReference type="Gene3D" id="3.30.565.10">
    <property type="entry name" value="Histidine kinase-like ATPase, C-terminal domain"/>
    <property type="match status" value="1"/>
</dbReference>
<evidence type="ECO:0000313" key="2">
    <source>
        <dbReference type="EMBL" id="KDA00716.1"/>
    </source>
</evidence>